<evidence type="ECO:0000313" key="1">
    <source>
        <dbReference type="EMBL" id="MRX52619.1"/>
    </source>
</evidence>
<proteinExistence type="predicted"/>
<dbReference type="Proteomes" id="UP000441585">
    <property type="component" value="Unassembled WGS sequence"/>
</dbReference>
<comment type="caution">
    <text evidence="1">The sequence shown here is derived from an EMBL/GenBank/DDBJ whole genome shotgun (WGS) entry which is preliminary data.</text>
</comment>
<dbReference type="AlphaFoldDB" id="A0A6I2M3R7"/>
<gene>
    <name evidence="1" type="ORF">GJU41_01430</name>
</gene>
<protein>
    <submittedName>
        <fullName evidence="1">Short-chain dehydrogenase</fullName>
    </submittedName>
</protein>
<sequence>MMIHSHILVVGGTGMLADAAVWLEQHAETVTVIGRKQHRHYKLQTRMKKVNSLIVDYADNGELRKQIKKAIERFGPITLVVSWIHSYAADALVIISEEVSKSAEKWRLFHIQGSSSHLEKKTVNVMPNCLYRSILLGFILEADGSRWLTNKEICEGVIKCVEEDNKDMVIGILEPWEKRP</sequence>
<dbReference type="EMBL" id="WKKF01000001">
    <property type="protein sequence ID" value="MRX52619.1"/>
    <property type="molecule type" value="Genomic_DNA"/>
</dbReference>
<accession>A0A6I2M3R7</accession>
<dbReference type="InterPro" id="IPR036291">
    <property type="entry name" value="NAD(P)-bd_dom_sf"/>
</dbReference>
<evidence type="ECO:0000313" key="2">
    <source>
        <dbReference type="Proteomes" id="UP000441585"/>
    </source>
</evidence>
<name>A0A6I2M3R7_9BACI</name>
<organism evidence="1 2">
    <name type="scientific">Metabacillus idriensis</name>
    <dbReference type="NCBI Taxonomy" id="324768"/>
    <lineage>
        <taxon>Bacteria</taxon>
        <taxon>Bacillati</taxon>
        <taxon>Bacillota</taxon>
        <taxon>Bacilli</taxon>
        <taxon>Bacillales</taxon>
        <taxon>Bacillaceae</taxon>
        <taxon>Metabacillus</taxon>
    </lineage>
</organism>
<dbReference type="NCBIfam" id="NF006168">
    <property type="entry name" value="PRK08309.1"/>
    <property type="match status" value="1"/>
</dbReference>
<reference evidence="1 2" key="1">
    <citation type="submission" date="2019-11" db="EMBL/GenBank/DDBJ databases">
        <title>Bacillus idriensis genome.</title>
        <authorList>
            <person name="Konopka E.N."/>
            <person name="Newman J.D."/>
        </authorList>
    </citation>
    <scope>NUCLEOTIDE SEQUENCE [LARGE SCALE GENOMIC DNA]</scope>
    <source>
        <strain evidence="1 2">DSM 19097</strain>
    </source>
</reference>
<keyword evidence="2" id="KW-1185">Reference proteome</keyword>
<dbReference type="SUPFAM" id="SSF51735">
    <property type="entry name" value="NAD(P)-binding Rossmann-fold domains"/>
    <property type="match status" value="1"/>
</dbReference>